<keyword evidence="5 7" id="KW-1133">Transmembrane helix</keyword>
<evidence type="ECO:0000259" key="8">
    <source>
        <dbReference type="PROSITE" id="PS50928"/>
    </source>
</evidence>
<feature type="transmembrane region" description="Helical" evidence="7">
    <location>
        <begin position="223"/>
        <end position="243"/>
    </location>
</feature>
<dbReference type="GO" id="GO:0005886">
    <property type="term" value="C:plasma membrane"/>
    <property type="evidence" value="ECO:0007669"/>
    <property type="project" value="UniProtKB-SubCell"/>
</dbReference>
<feature type="transmembrane region" description="Helical" evidence="7">
    <location>
        <begin position="98"/>
        <end position="118"/>
    </location>
</feature>
<dbReference type="Proteomes" id="UP000265768">
    <property type="component" value="Unassembled WGS sequence"/>
</dbReference>
<reference evidence="9 10" key="1">
    <citation type="submission" date="2018-09" db="EMBL/GenBank/DDBJ databases">
        <title>YIM 75507 draft genome.</title>
        <authorList>
            <person name="Tang S."/>
            <person name="Feng Y."/>
        </authorList>
    </citation>
    <scope>NUCLEOTIDE SEQUENCE [LARGE SCALE GENOMIC DNA]</scope>
    <source>
        <strain evidence="9 10">YIM 75507</strain>
    </source>
</reference>
<evidence type="ECO:0000256" key="4">
    <source>
        <dbReference type="ARBA" id="ARBA00022692"/>
    </source>
</evidence>
<dbReference type="SUPFAM" id="SSF161098">
    <property type="entry name" value="MetI-like"/>
    <property type="match status" value="1"/>
</dbReference>
<comment type="similarity">
    <text evidence="7">Belongs to the binding-protein-dependent transport system permease family.</text>
</comment>
<dbReference type="GO" id="GO:0055085">
    <property type="term" value="P:transmembrane transport"/>
    <property type="evidence" value="ECO:0007669"/>
    <property type="project" value="InterPro"/>
</dbReference>
<sequence length="261" mass="27435">MNTLLNGKTARGAIGFVVFFALWEACCRIGVIDPDLLPPASVTLARAAELAVDAEFLGYVGETLVTWAIGLLVAAVVAIPLGALMGSLRPVEKALRPLVEFLRPIPAVSIIPLAMLLISDVQRMQITIVVYAATWPMLINTIYGMHDVDKVAKETLRSFGFSPAAVVWRVSLPSAAPFIATGVRLSAAIALIAAISAQLLGPGSGIGGFLIQAQSGLDSLDTLVAAALWAGLLGVVTNAALALTERRMFRWHIAKAKGGRA</sequence>
<keyword evidence="2 7" id="KW-0813">Transport</keyword>
<accession>A0A3A4AWF7</accession>
<evidence type="ECO:0000256" key="7">
    <source>
        <dbReference type="RuleBase" id="RU363032"/>
    </source>
</evidence>
<dbReference type="InterPro" id="IPR000515">
    <property type="entry name" value="MetI-like"/>
</dbReference>
<evidence type="ECO:0000256" key="5">
    <source>
        <dbReference type="ARBA" id="ARBA00022989"/>
    </source>
</evidence>
<dbReference type="InterPro" id="IPR035906">
    <property type="entry name" value="MetI-like_sf"/>
</dbReference>
<proteinExistence type="inferred from homology"/>
<evidence type="ECO:0000256" key="1">
    <source>
        <dbReference type="ARBA" id="ARBA00004651"/>
    </source>
</evidence>
<feature type="transmembrane region" description="Helical" evidence="7">
    <location>
        <begin position="124"/>
        <end position="143"/>
    </location>
</feature>
<comment type="caution">
    <text evidence="9">The sequence shown here is derived from an EMBL/GenBank/DDBJ whole genome shotgun (WGS) entry which is preliminary data.</text>
</comment>
<dbReference type="CDD" id="cd06261">
    <property type="entry name" value="TM_PBP2"/>
    <property type="match status" value="1"/>
</dbReference>
<keyword evidence="10" id="KW-1185">Reference proteome</keyword>
<name>A0A3A4AWF7_9ACTN</name>
<feature type="domain" description="ABC transmembrane type-1" evidence="8">
    <location>
        <begin position="60"/>
        <end position="241"/>
    </location>
</feature>
<dbReference type="PANTHER" id="PTHR30151">
    <property type="entry name" value="ALKANE SULFONATE ABC TRANSPORTER-RELATED, MEMBRANE SUBUNIT"/>
    <property type="match status" value="1"/>
</dbReference>
<dbReference type="Pfam" id="PF00528">
    <property type="entry name" value="BPD_transp_1"/>
    <property type="match status" value="1"/>
</dbReference>
<feature type="transmembrane region" description="Helical" evidence="7">
    <location>
        <begin position="64"/>
        <end position="86"/>
    </location>
</feature>
<dbReference type="PROSITE" id="PS50928">
    <property type="entry name" value="ABC_TM1"/>
    <property type="match status" value="1"/>
</dbReference>
<dbReference type="EMBL" id="QZEY01000006">
    <property type="protein sequence ID" value="RJL31684.1"/>
    <property type="molecule type" value="Genomic_DNA"/>
</dbReference>
<keyword evidence="6 7" id="KW-0472">Membrane</keyword>
<keyword evidence="3" id="KW-1003">Cell membrane</keyword>
<evidence type="ECO:0000313" key="9">
    <source>
        <dbReference type="EMBL" id="RJL31684.1"/>
    </source>
</evidence>
<evidence type="ECO:0000313" key="10">
    <source>
        <dbReference type="Proteomes" id="UP000265768"/>
    </source>
</evidence>
<organism evidence="9 10">
    <name type="scientific">Bailinhaonella thermotolerans</name>
    <dbReference type="NCBI Taxonomy" id="1070861"/>
    <lineage>
        <taxon>Bacteria</taxon>
        <taxon>Bacillati</taxon>
        <taxon>Actinomycetota</taxon>
        <taxon>Actinomycetes</taxon>
        <taxon>Streptosporangiales</taxon>
        <taxon>Streptosporangiaceae</taxon>
        <taxon>Bailinhaonella</taxon>
    </lineage>
</organism>
<dbReference type="AlphaFoldDB" id="A0A3A4AWF7"/>
<dbReference type="Gene3D" id="1.10.3720.10">
    <property type="entry name" value="MetI-like"/>
    <property type="match status" value="1"/>
</dbReference>
<evidence type="ECO:0000256" key="3">
    <source>
        <dbReference type="ARBA" id="ARBA00022475"/>
    </source>
</evidence>
<dbReference type="OrthoDB" id="5458199at2"/>
<evidence type="ECO:0000256" key="2">
    <source>
        <dbReference type="ARBA" id="ARBA00022448"/>
    </source>
</evidence>
<feature type="transmembrane region" description="Helical" evidence="7">
    <location>
        <begin position="12"/>
        <end position="31"/>
    </location>
</feature>
<feature type="transmembrane region" description="Helical" evidence="7">
    <location>
        <begin position="188"/>
        <end position="211"/>
    </location>
</feature>
<keyword evidence="4 7" id="KW-0812">Transmembrane</keyword>
<gene>
    <name evidence="9" type="ORF">D5H75_18445</name>
</gene>
<dbReference type="RefSeq" id="WP_119927712.1">
    <property type="nucleotide sequence ID" value="NZ_QZEY01000006.1"/>
</dbReference>
<dbReference type="PANTHER" id="PTHR30151:SF41">
    <property type="entry name" value="ABC TRANSPORTER PERMEASE PROTEIN"/>
    <property type="match status" value="1"/>
</dbReference>
<evidence type="ECO:0000256" key="6">
    <source>
        <dbReference type="ARBA" id="ARBA00023136"/>
    </source>
</evidence>
<protein>
    <submittedName>
        <fullName evidence="9">ABC transporter permease</fullName>
    </submittedName>
</protein>
<comment type="subcellular location">
    <subcellularLocation>
        <location evidence="1 7">Cell membrane</location>
        <topology evidence="1 7">Multi-pass membrane protein</topology>
    </subcellularLocation>
</comment>